<reference evidence="8 9" key="1">
    <citation type="submission" date="2020-03" db="EMBL/GenBank/DDBJ databases">
        <authorList>
            <person name="Lai Q."/>
        </authorList>
    </citation>
    <scope>NUCLEOTIDE SEQUENCE [LARGE SCALE GENOMIC DNA]</scope>
    <source>
        <strain evidence="8 9">CCUG 25036</strain>
    </source>
</reference>
<dbReference type="EMBL" id="JAARLZ010000012">
    <property type="protein sequence ID" value="NII08354.1"/>
    <property type="molecule type" value="Genomic_DNA"/>
</dbReference>
<dbReference type="GO" id="GO:0005886">
    <property type="term" value="C:plasma membrane"/>
    <property type="evidence" value="ECO:0007669"/>
    <property type="project" value="UniProtKB-SubCell"/>
</dbReference>
<keyword evidence="3 6" id="KW-0812">Transmembrane</keyword>
<protein>
    <recommendedName>
        <fullName evidence="7">MASE1 domain-containing protein</fullName>
    </recommendedName>
</protein>
<keyword evidence="2" id="KW-1003">Cell membrane</keyword>
<feature type="transmembrane region" description="Helical" evidence="6">
    <location>
        <begin position="111"/>
        <end position="137"/>
    </location>
</feature>
<evidence type="ECO:0000256" key="4">
    <source>
        <dbReference type="ARBA" id="ARBA00022989"/>
    </source>
</evidence>
<keyword evidence="4 6" id="KW-1133">Transmembrane helix</keyword>
<name>A0A7X5UD84_9GAMM</name>
<evidence type="ECO:0000256" key="3">
    <source>
        <dbReference type="ARBA" id="ARBA00022692"/>
    </source>
</evidence>
<dbReference type="Pfam" id="PF05231">
    <property type="entry name" value="MASE1"/>
    <property type="match status" value="1"/>
</dbReference>
<feature type="transmembrane region" description="Helical" evidence="6">
    <location>
        <begin position="70"/>
        <end position="90"/>
    </location>
</feature>
<evidence type="ECO:0000256" key="2">
    <source>
        <dbReference type="ARBA" id="ARBA00022475"/>
    </source>
</evidence>
<feature type="domain" description="MASE1" evidence="7">
    <location>
        <begin position="12"/>
        <end position="268"/>
    </location>
</feature>
<comment type="caution">
    <text evidence="8">The sequence shown here is derived from an EMBL/GenBank/DDBJ whole genome shotgun (WGS) entry which is preliminary data.</text>
</comment>
<keyword evidence="5 6" id="KW-0472">Membrane</keyword>
<keyword evidence="9" id="KW-1185">Reference proteome</keyword>
<feature type="transmembrane region" description="Helical" evidence="6">
    <location>
        <begin position="267"/>
        <end position="286"/>
    </location>
</feature>
<gene>
    <name evidence="8" type="ORF">HBF25_18360</name>
</gene>
<feature type="transmembrane region" description="Helical" evidence="6">
    <location>
        <begin position="6"/>
        <end position="24"/>
    </location>
</feature>
<evidence type="ECO:0000259" key="7">
    <source>
        <dbReference type="Pfam" id="PF05231"/>
    </source>
</evidence>
<proteinExistence type="predicted"/>
<evidence type="ECO:0000313" key="9">
    <source>
        <dbReference type="Proteomes" id="UP000490980"/>
    </source>
</evidence>
<feature type="transmembrane region" description="Helical" evidence="6">
    <location>
        <begin position="157"/>
        <end position="177"/>
    </location>
</feature>
<evidence type="ECO:0000313" key="8">
    <source>
        <dbReference type="EMBL" id="NII08354.1"/>
    </source>
</evidence>
<dbReference type="InterPro" id="IPR007895">
    <property type="entry name" value="MASE1"/>
</dbReference>
<feature type="transmembrane region" description="Helical" evidence="6">
    <location>
        <begin position="198"/>
        <end position="216"/>
    </location>
</feature>
<dbReference type="AlphaFoldDB" id="A0A7X5UD84"/>
<accession>A0A7X5UD84</accession>
<sequence>MEKTTTWWHHAAVMAAYAGTYTILREASFTHWVLTAGLRVTCLMFVPPRFWPALIAGETLAMSVQLHSIYVRYGLVFALLCSISHYFIYIPVVTFVRRKLSFLDVHGNIHIFPVLISALLCAVLGATMTRLSITTVVMADGSQGMPLLLSSWLESILGYYLGILTITPCFIAVRDRISLVRDPFTWKNIRQGSLRRDIIFFELPIVVAMLLGSVYIGGDSLPYFRALMLLPVVVLSLRHGWHGAAIGGMLASLPLTITKIDFRDPSVIPAQALLALAISTWLLWAFRKTPGIQPPMPPAPQTGITFFLNPLRLFSSNAILGRIDPSRHRNK</sequence>
<comment type="subcellular location">
    <subcellularLocation>
        <location evidence="1">Cell membrane</location>
        <topology evidence="1">Multi-pass membrane protein</topology>
    </subcellularLocation>
</comment>
<dbReference type="Proteomes" id="UP000490980">
    <property type="component" value="Unassembled WGS sequence"/>
</dbReference>
<evidence type="ECO:0000256" key="1">
    <source>
        <dbReference type="ARBA" id="ARBA00004651"/>
    </source>
</evidence>
<evidence type="ECO:0000256" key="6">
    <source>
        <dbReference type="SAM" id="Phobius"/>
    </source>
</evidence>
<organism evidence="8 9">
    <name type="scientific">Luteibacter anthropi</name>
    <dbReference type="NCBI Taxonomy" id="564369"/>
    <lineage>
        <taxon>Bacteria</taxon>
        <taxon>Pseudomonadati</taxon>
        <taxon>Pseudomonadota</taxon>
        <taxon>Gammaproteobacteria</taxon>
        <taxon>Lysobacterales</taxon>
        <taxon>Rhodanobacteraceae</taxon>
        <taxon>Luteibacter</taxon>
    </lineage>
</organism>
<dbReference type="RefSeq" id="WP_166951068.1">
    <property type="nucleotide sequence ID" value="NZ_JAARLZ010000012.1"/>
</dbReference>
<evidence type="ECO:0000256" key="5">
    <source>
        <dbReference type="ARBA" id="ARBA00023136"/>
    </source>
</evidence>